<gene>
    <name evidence="2" type="primary">yfeW</name>
    <name evidence="2" type="ORF">GCM10010964_35110</name>
</gene>
<name>A0A8J2ZDY5_9PROT</name>
<dbReference type="InterPro" id="IPR050789">
    <property type="entry name" value="Diverse_Enzym_Activities"/>
</dbReference>
<dbReference type="PANTHER" id="PTHR43283">
    <property type="entry name" value="BETA-LACTAMASE-RELATED"/>
    <property type="match status" value="1"/>
</dbReference>
<comment type="caution">
    <text evidence="2">The sequence shown here is derived from an EMBL/GenBank/DDBJ whole genome shotgun (WGS) entry which is preliminary data.</text>
</comment>
<dbReference type="PANTHER" id="PTHR43283:SF3">
    <property type="entry name" value="BETA-LACTAMASE FAMILY PROTEIN (AFU_ORTHOLOGUE AFUA_5G07500)"/>
    <property type="match status" value="1"/>
</dbReference>
<accession>A0A8J2ZDY5</accession>
<dbReference type="InterPro" id="IPR012338">
    <property type="entry name" value="Beta-lactam/transpept-like"/>
</dbReference>
<feature type="domain" description="Beta-lactamase-related" evidence="1">
    <location>
        <begin position="25"/>
        <end position="360"/>
    </location>
</feature>
<reference evidence="2 3" key="1">
    <citation type="journal article" date="2014" name="Int. J. Syst. Evol. Microbiol.">
        <title>Complete genome sequence of Corynebacterium casei LMG S-19264T (=DSM 44701T), isolated from a smear-ripened cheese.</title>
        <authorList>
            <consortium name="US DOE Joint Genome Institute (JGI-PGF)"/>
            <person name="Walter F."/>
            <person name="Albersmeier A."/>
            <person name="Kalinowski J."/>
            <person name="Ruckert C."/>
        </authorList>
    </citation>
    <scope>NUCLEOTIDE SEQUENCE [LARGE SCALE GENOMIC DNA]</scope>
    <source>
        <strain evidence="2 3">CGMCC 1.16330</strain>
    </source>
</reference>
<dbReference type="EMBL" id="BMKS01000013">
    <property type="protein sequence ID" value="GGG44701.1"/>
    <property type="molecule type" value="Genomic_DNA"/>
</dbReference>
<dbReference type="InterPro" id="IPR001466">
    <property type="entry name" value="Beta-lactam-related"/>
</dbReference>
<protein>
    <submittedName>
        <fullName evidence="2">EstA family serine hydrolase</fullName>
    </submittedName>
</protein>
<dbReference type="Proteomes" id="UP000597507">
    <property type="component" value="Unassembled WGS sequence"/>
</dbReference>
<keyword evidence="2" id="KW-0378">Hydrolase</keyword>
<dbReference type="RefSeq" id="WP_188902619.1">
    <property type="nucleotide sequence ID" value="NZ_BMKS01000013.1"/>
</dbReference>
<dbReference type="Pfam" id="PF00144">
    <property type="entry name" value="Beta-lactamase"/>
    <property type="match status" value="1"/>
</dbReference>
<evidence type="ECO:0000313" key="2">
    <source>
        <dbReference type="EMBL" id="GGG44701.1"/>
    </source>
</evidence>
<evidence type="ECO:0000259" key="1">
    <source>
        <dbReference type="Pfam" id="PF00144"/>
    </source>
</evidence>
<sequence length="377" mass="40528">MGFPMTQADPAALGLDPDALARLCALVERHVAEGRHPGAQLAVARRGRLALSRSFGQARIGAEARAADERTLWLLYSNTKVVTAAAVWKLVEEGALRFSDTVASHVPGFERNGKGEITVIQLLTHQAGFPSAAVTPEAWEDHERLRREVCDFVLEWTPGSRVHYHPAAAHWVAAVLIEAITGEDFRRVIRERIVAPLGLGEELFVGLPAAEEPRAAGMYDPLPGGGFAPRMPENTSAHRAAGVPGGGGYATARAMAAFYQMLAQGGTLNGVRVLAPRTLQFAIRNFTGERVDGYMGMPMHRGLGPHLRGTTETIRGLGSLAHPRTFGHGGVGSSYCWADPESGVSFAFLSNARHENAFHEPRMDTLSNLVHAAIVGE</sequence>
<dbReference type="AlphaFoldDB" id="A0A8J2ZDY5"/>
<evidence type="ECO:0000313" key="3">
    <source>
        <dbReference type="Proteomes" id="UP000597507"/>
    </source>
</evidence>
<proteinExistence type="predicted"/>
<organism evidence="2 3">
    <name type="scientific">Caldovatus sediminis</name>
    <dbReference type="NCBI Taxonomy" id="2041189"/>
    <lineage>
        <taxon>Bacteria</taxon>
        <taxon>Pseudomonadati</taxon>
        <taxon>Pseudomonadota</taxon>
        <taxon>Alphaproteobacteria</taxon>
        <taxon>Acetobacterales</taxon>
        <taxon>Roseomonadaceae</taxon>
        <taxon>Caldovatus</taxon>
    </lineage>
</organism>
<dbReference type="Gene3D" id="3.40.710.10">
    <property type="entry name" value="DD-peptidase/beta-lactamase superfamily"/>
    <property type="match status" value="1"/>
</dbReference>
<dbReference type="GO" id="GO:0016787">
    <property type="term" value="F:hydrolase activity"/>
    <property type="evidence" value="ECO:0007669"/>
    <property type="project" value="UniProtKB-KW"/>
</dbReference>
<keyword evidence="3" id="KW-1185">Reference proteome</keyword>
<dbReference type="SUPFAM" id="SSF56601">
    <property type="entry name" value="beta-lactamase/transpeptidase-like"/>
    <property type="match status" value="1"/>
</dbReference>